<dbReference type="AlphaFoldDB" id="A0A8J2WTP4"/>
<keyword evidence="2" id="KW-1185">Reference proteome</keyword>
<reference evidence="1" key="1">
    <citation type="submission" date="2021-11" db="EMBL/GenBank/DDBJ databases">
        <authorList>
            <consortium name="Genoscope - CEA"/>
            <person name="William W."/>
        </authorList>
    </citation>
    <scope>NUCLEOTIDE SEQUENCE</scope>
</reference>
<dbReference type="Proteomes" id="UP000789595">
    <property type="component" value="Unassembled WGS sequence"/>
</dbReference>
<accession>A0A8J2WTP4</accession>
<gene>
    <name evidence="1" type="ORF">PECAL_1P14220</name>
</gene>
<comment type="caution">
    <text evidence="1">The sequence shown here is derived from an EMBL/GenBank/DDBJ whole genome shotgun (WGS) entry which is preliminary data.</text>
</comment>
<protein>
    <submittedName>
        <fullName evidence="1">Uncharacterized protein</fullName>
    </submittedName>
</protein>
<evidence type="ECO:0000313" key="2">
    <source>
        <dbReference type="Proteomes" id="UP000789595"/>
    </source>
</evidence>
<sequence>MGARSAFVAAARRHAIDGNWRGCARSLLRWRSAIRRGEAARARPCDGRVVGAAVARGCLPRLPDAAATQRIAEYLGEGRAALLDRARGAEAETHALAARCAHVAAALEGGDDAARRAGAELAQRAGDQVATKTLAKARARLLLALGDAEAAAACHASMDLLPFADQITIRPLASKLLAVKASQRRGEDVVTSILRACRRLARVARPGDAGVADFAMDIAETHLERLNHLGAGALLEVLFASDRRRDAAFVLNRLRTEEAWPRPTAEIFSIVVRDLILRGEPAEVVEDVLVHMANDAIAPTPRVLDACLAAPHAVQLSLIQRLHALSGARPSYDLFVERCVSTNLAEENYDEARRAAYVLEQMWPDADVSSVFEEHEAELY</sequence>
<name>A0A8J2WTP4_9STRA</name>
<proteinExistence type="predicted"/>
<organism evidence="1 2">
    <name type="scientific">Pelagomonas calceolata</name>
    <dbReference type="NCBI Taxonomy" id="35677"/>
    <lineage>
        <taxon>Eukaryota</taxon>
        <taxon>Sar</taxon>
        <taxon>Stramenopiles</taxon>
        <taxon>Ochrophyta</taxon>
        <taxon>Pelagophyceae</taxon>
        <taxon>Pelagomonadales</taxon>
        <taxon>Pelagomonadaceae</taxon>
        <taxon>Pelagomonas</taxon>
    </lineage>
</organism>
<dbReference type="EMBL" id="CAKKNE010000001">
    <property type="protein sequence ID" value="CAH0365020.1"/>
    <property type="molecule type" value="Genomic_DNA"/>
</dbReference>
<evidence type="ECO:0000313" key="1">
    <source>
        <dbReference type="EMBL" id="CAH0365020.1"/>
    </source>
</evidence>